<accession>A0A4R2RI66</accession>
<evidence type="ECO:0000313" key="2">
    <source>
        <dbReference type="Proteomes" id="UP000294813"/>
    </source>
</evidence>
<dbReference type="AlphaFoldDB" id="A0A4R2RI66"/>
<dbReference type="Proteomes" id="UP000294813">
    <property type="component" value="Unassembled WGS sequence"/>
</dbReference>
<dbReference type="RefSeq" id="WP_131919739.1">
    <property type="nucleotide sequence ID" value="NZ_JAOQNU010000018.1"/>
</dbReference>
<gene>
    <name evidence="1" type="ORF">EDD73_11951</name>
</gene>
<dbReference type="OrthoDB" id="164847at2"/>
<keyword evidence="2" id="KW-1185">Reference proteome</keyword>
<proteinExistence type="predicted"/>
<evidence type="ECO:0000313" key="1">
    <source>
        <dbReference type="EMBL" id="TCP62703.1"/>
    </source>
</evidence>
<dbReference type="Pfam" id="PF11213">
    <property type="entry name" value="DUF3006"/>
    <property type="match status" value="1"/>
</dbReference>
<dbReference type="InterPro" id="IPR021377">
    <property type="entry name" value="DUF3006"/>
</dbReference>
<protein>
    <submittedName>
        <fullName evidence="1">DUF3006 family protein</fullName>
    </submittedName>
</protein>
<reference evidence="1 2" key="1">
    <citation type="submission" date="2019-03" db="EMBL/GenBank/DDBJ databases">
        <title>Genomic Encyclopedia of Type Strains, Phase IV (KMG-IV): sequencing the most valuable type-strain genomes for metagenomic binning, comparative biology and taxonomic classification.</title>
        <authorList>
            <person name="Goeker M."/>
        </authorList>
    </citation>
    <scope>NUCLEOTIDE SEQUENCE [LARGE SCALE GENOMIC DNA]</scope>
    <source>
        <strain evidence="1 2">DSM 11170</strain>
    </source>
</reference>
<organism evidence="1 2">
    <name type="scientific">Heliophilum fasciatum</name>
    <dbReference type="NCBI Taxonomy" id="35700"/>
    <lineage>
        <taxon>Bacteria</taxon>
        <taxon>Bacillati</taxon>
        <taxon>Bacillota</taxon>
        <taxon>Clostridia</taxon>
        <taxon>Eubacteriales</taxon>
        <taxon>Heliobacteriaceae</taxon>
        <taxon>Heliophilum</taxon>
    </lineage>
</organism>
<dbReference type="EMBL" id="SLXT01000019">
    <property type="protein sequence ID" value="TCP62703.1"/>
    <property type="molecule type" value="Genomic_DNA"/>
</dbReference>
<comment type="caution">
    <text evidence="1">The sequence shown here is derived from an EMBL/GenBank/DDBJ whole genome shotgun (WGS) entry which is preliminary data.</text>
</comment>
<dbReference type="Gene3D" id="6.20.120.50">
    <property type="match status" value="1"/>
</dbReference>
<sequence>MHWTVDRLEGDWAILECPDQQIVRLPRNQLPADLREGDLLQVTFTINHQATTRCRQQMNDRIDDFFTNP</sequence>
<name>A0A4R2RI66_9FIRM</name>